<dbReference type="OrthoDB" id="9811543at2"/>
<dbReference type="PROSITE" id="PS51128">
    <property type="entry name" value="ZF_DKSA_2"/>
    <property type="match status" value="1"/>
</dbReference>
<keyword evidence="3" id="KW-0862">Zinc</keyword>
<gene>
    <name evidence="6" type="ordered locus">Aasi_0676</name>
</gene>
<evidence type="ECO:0000313" key="7">
    <source>
        <dbReference type="Proteomes" id="UP000001227"/>
    </source>
</evidence>
<dbReference type="Pfam" id="PF01258">
    <property type="entry name" value="zf-dskA_traR"/>
    <property type="match status" value="1"/>
</dbReference>
<reference evidence="6 7" key="1">
    <citation type="journal article" date="2010" name="J. Bacteriol.">
        <title>The genome of the amoeba symbiont 'Candidatus Amoebophilus asiaticus' reveals common mechanisms for host cell interaction among amoeba-associated bacteria.</title>
        <authorList>
            <person name="Schmitz-Esser S."/>
            <person name="Tischler P."/>
            <person name="Arnold R."/>
            <person name="Montanaro J."/>
            <person name="Wagner M."/>
            <person name="Rattei T."/>
            <person name="Horn M."/>
        </authorList>
    </citation>
    <scope>NUCLEOTIDE SEQUENCE [LARGE SCALE GENOMIC DNA]</scope>
    <source>
        <strain evidence="6 7">5a2</strain>
    </source>
</reference>
<dbReference type="InterPro" id="IPR000962">
    <property type="entry name" value="Znf_DskA_TraR"/>
</dbReference>
<evidence type="ECO:0000256" key="1">
    <source>
        <dbReference type="ARBA" id="ARBA00022723"/>
    </source>
</evidence>
<dbReference type="SUPFAM" id="SSF57716">
    <property type="entry name" value="Glucocorticoid receptor-like (DNA-binding domain)"/>
    <property type="match status" value="1"/>
</dbReference>
<name>B3ES66_AMOA5</name>
<dbReference type="HOGENOM" id="CLU_043144_2_2_10"/>
<keyword evidence="1" id="KW-0479">Metal-binding</keyword>
<dbReference type="SUPFAM" id="SSF109635">
    <property type="entry name" value="DnaK suppressor protein DksA, alpha-hairpin domain"/>
    <property type="match status" value="1"/>
</dbReference>
<evidence type="ECO:0000256" key="3">
    <source>
        <dbReference type="ARBA" id="ARBA00022833"/>
    </source>
</evidence>
<accession>B3ES66</accession>
<dbReference type="GO" id="GO:0008270">
    <property type="term" value="F:zinc ion binding"/>
    <property type="evidence" value="ECO:0007669"/>
    <property type="project" value="UniProtKB-KW"/>
</dbReference>
<dbReference type="STRING" id="452471.Aasi_0676"/>
<dbReference type="KEGG" id="aas:Aasi_0676"/>
<keyword evidence="7" id="KW-1185">Reference proteome</keyword>
<dbReference type="Proteomes" id="UP000001227">
    <property type="component" value="Chromosome"/>
</dbReference>
<dbReference type="EMBL" id="CP001102">
    <property type="protein sequence ID" value="ACE06068.1"/>
    <property type="molecule type" value="Genomic_DNA"/>
</dbReference>
<protein>
    <recommendedName>
        <fullName evidence="5">Zinc finger DksA/TraR C4-type domain-containing protein</fullName>
    </recommendedName>
</protein>
<dbReference type="Gene3D" id="1.20.120.910">
    <property type="entry name" value="DksA, coiled-coil domain"/>
    <property type="match status" value="1"/>
</dbReference>
<dbReference type="AlphaFoldDB" id="B3ES66"/>
<evidence type="ECO:0000256" key="2">
    <source>
        <dbReference type="ARBA" id="ARBA00022771"/>
    </source>
</evidence>
<feature type="domain" description="Zinc finger DksA/TraR C4-type" evidence="5">
    <location>
        <begin position="100"/>
        <end position="130"/>
    </location>
</feature>
<proteinExistence type="predicted"/>
<evidence type="ECO:0000256" key="4">
    <source>
        <dbReference type="PROSITE-ProRule" id="PRU00510"/>
    </source>
</evidence>
<dbReference type="RefSeq" id="WP_012472839.1">
    <property type="nucleotide sequence ID" value="NC_010830.1"/>
</dbReference>
<keyword evidence="2" id="KW-0863">Zinc-finger</keyword>
<evidence type="ECO:0000313" key="6">
    <source>
        <dbReference type="EMBL" id="ACE06068.1"/>
    </source>
</evidence>
<organism evidence="6 7">
    <name type="scientific">Amoebophilus asiaticus (strain 5a2)</name>
    <dbReference type="NCBI Taxonomy" id="452471"/>
    <lineage>
        <taxon>Bacteria</taxon>
        <taxon>Pseudomonadati</taxon>
        <taxon>Bacteroidota</taxon>
        <taxon>Cytophagia</taxon>
        <taxon>Cytophagales</taxon>
        <taxon>Amoebophilaceae</taxon>
        <taxon>Candidatus Amoebophilus</taxon>
    </lineage>
</organism>
<dbReference type="InterPro" id="IPR037187">
    <property type="entry name" value="DnaK_N"/>
</dbReference>
<dbReference type="PANTHER" id="PTHR33823">
    <property type="entry name" value="RNA POLYMERASE-BINDING TRANSCRIPTION FACTOR DKSA-RELATED"/>
    <property type="match status" value="1"/>
</dbReference>
<sequence length="138" mass="16010">MDNTNISNGLSPNYDPLQDPTYMSDNMVAYFKQKLNKKLEDLIKEEELIAINKADGPRREAEYVENSQIEELSLEENLPLQNEDFLKREVEDALYRINLGTYGYCEETGDPIGVRRLLAFPMARYTTEVQKQKDALLR</sequence>
<dbReference type="eggNOG" id="COG1734">
    <property type="taxonomic scope" value="Bacteria"/>
</dbReference>
<evidence type="ECO:0000259" key="5">
    <source>
        <dbReference type="Pfam" id="PF01258"/>
    </source>
</evidence>
<feature type="zinc finger region" description="dksA C4-type" evidence="4">
    <location>
        <begin position="105"/>
        <end position="129"/>
    </location>
</feature>
<dbReference type="PANTHER" id="PTHR33823:SF4">
    <property type="entry name" value="GENERAL STRESS PROTEIN 16O"/>
    <property type="match status" value="1"/>
</dbReference>